<evidence type="ECO:0000259" key="3">
    <source>
        <dbReference type="Pfam" id="PF23494"/>
    </source>
</evidence>
<organism evidence="4 5">
    <name type="scientific">Micromonospora auratinigra</name>
    <dbReference type="NCBI Taxonomy" id="261654"/>
    <lineage>
        <taxon>Bacteria</taxon>
        <taxon>Bacillati</taxon>
        <taxon>Actinomycetota</taxon>
        <taxon>Actinomycetes</taxon>
        <taxon>Micromonosporales</taxon>
        <taxon>Micromonosporaceae</taxon>
        <taxon>Micromonospora</taxon>
    </lineage>
</organism>
<evidence type="ECO:0000313" key="5">
    <source>
        <dbReference type="Proteomes" id="UP000199385"/>
    </source>
</evidence>
<gene>
    <name evidence="4" type="ORF">GA0070611_5690</name>
</gene>
<evidence type="ECO:0000259" key="2">
    <source>
        <dbReference type="Pfam" id="PF23493"/>
    </source>
</evidence>
<dbReference type="Pfam" id="PF23493">
    <property type="entry name" value="CysS_C"/>
    <property type="match status" value="1"/>
</dbReference>
<sequence length="238" mass="25620">MAAREPGVVEVSGGAGELVLMWAGFPLLGAGLGAALTAAAGWLVDLPWFPFQGWFALLTRLPGQRAYLAGAGVAAVVGLLTAYVGTRERLHVSVDPTEVRLRRDGHRRVVARSGVAGVLLDGKALVLLAADGRELAREKSDLDARRLRPAFTAQGWPWLAQDPHRAAYRRWVPGLPELTGGADVLLGARQRAVEHGRGTEADELRAELARLGVVVRDERKRQYWRLVPRPADRGGPGG</sequence>
<keyword evidence="1" id="KW-0472">Membrane</keyword>
<dbReference type="Proteomes" id="UP000199385">
    <property type="component" value="Chromosome I"/>
</dbReference>
<protein>
    <submittedName>
        <fullName evidence="4">Uncharacterized protein</fullName>
    </submittedName>
</protein>
<feature type="transmembrane region" description="Helical" evidence="1">
    <location>
        <begin position="20"/>
        <end position="44"/>
    </location>
</feature>
<dbReference type="InterPro" id="IPR057798">
    <property type="entry name" value="PH_YqeB"/>
</dbReference>
<accession>A0A1A9A8M4</accession>
<dbReference type="PATRIC" id="fig|261654.4.peg.5763"/>
<keyword evidence="1" id="KW-1133">Transmembrane helix</keyword>
<dbReference type="InterPro" id="IPR056411">
    <property type="entry name" value="CysS_C"/>
</dbReference>
<feature type="domain" description="YqeB PH" evidence="3">
    <location>
        <begin position="11"/>
        <end position="158"/>
    </location>
</feature>
<evidence type="ECO:0000313" key="4">
    <source>
        <dbReference type="EMBL" id="SBT52564.1"/>
    </source>
</evidence>
<dbReference type="Pfam" id="PF23494">
    <property type="entry name" value="bPH_10"/>
    <property type="match status" value="1"/>
</dbReference>
<keyword evidence="1" id="KW-0812">Transmembrane</keyword>
<evidence type="ECO:0000256" key="1">
    <source>
        <dbReference type="SAM" id="Phobius"/>
    </source>
</evidence>
<feature type="domain" description="Cysteinyl-tRNA ligase anticodon binding" evidence="2">
    <location>
        <begin position="176"/>
        <end position="225"/>
    </location>
</feature>
<dbReference type="STRING" id="261654.GA0070611_5690"/>
<dbReference type="OrthoDB" id="5145029at2"/>
<dbReference type="AlphaFoldDB" id="A0A1A9A8M4"/>
<proteinExistence type="predicted"/>
<feature type="transmembrane region" description="Helical" evidence="1">
    <location>
        <begin position="65"/>
        <end position="85"/>
    </location>
</feature>
<reference evidence="5" key="1">
    <citation type="submission" date="2016-06" db="EMBL/GenBank/DDBJ databases">
        <authorList>
            <person name="Varghese N."/>
            <person name="Submissions Spin"/>
        </authorList>
    </citation>
    <scope>NUCLEOTIDE SEQUENCE [LARGE SCALE GENOMIC DNA]</scope>
    <source>
        <strain evidence="5">DSM 44815</strain>
    </source>
</reference>
<dbReference type="RefSeq" id="WP_091671137.1">
    <property type="nucleotide sequence ID" value="NZ_LT594323.1"/>
</dbReference>
<name>A0A1A9A8M4_9ACTN</name>
<dbReference type="EMBL" id="LT594323">
    <property type="protein sequence ID" value="SBT52564.1"/>
    <property type="molecule type" value="Genomic_DNA"/>
</dbReference>
<keyword evidence="5" id="KW-1185">Reference proteome</keyword>